<evidence type="ECO:0000313" key="4">
    <source>
        <dbReference type="WBParaSite" id="GPUH_0002420901-mRNA-1"/>
    </source>
</evidence>
<dbReference type="WBParaSite" id="GPUH_0002420901-mRNA-1">
    <property type="protein sequence ID" value="GPUH_0002420901-mRNA-1"/>
    <property type="gene ID" value="GPUH_0002420901"/>
</dbReference>
<feature type="region of interest" description="Disordered" evidence="1">
    <location>
        <begin position="1"/>
        <end position="26"/>
    </location>
</feature>
<reference evidence="2 3" key="2">
    <citation type="submission" date="2018-11" db="EMBL/GenBank/DDBJ databases">
        <authorList>
            <consortium name="Pathogen Informatics"/>
        </authorList>
    </citation>
    <scope>NUCLEOTIDE SEQUENCE [LARGE SCALE GENOMIC DNA]</scope>
</reference>
<name>A0A183ET88_9BILA</name>
<dbReference type="Proteomes" id="UP000271098">
    <property type="component" value="Unassembled WGS sequence"/>
</dbReference>
<protein>
    <submittedName>
        <fullName evidence="4">Transposase</fullName>
    </submittedName>
</protein>
<feature type="compositionally biased region" description="Basic and acidic residues" evidence="1">
    <location>
        <begin position="7"/>
        <end position="18"/>
    </location>
</feature>
<accession>A0A183ET88</accession>
<proteinExistence type="predicted"/>
<dbReference type="EMBL" id="UYRT01100326">
    <property type="protein sequence ID" value="VDN42495.1"/>
    <property type="molecule type" value="Genomic_DNA"/>
</dbReference>
<organism evidence="4">
    <name type="scientific">Gongylonema pulchrum</name>
    <dbReference type="NCBI Taxonomy" id="637853"/>
    <lineage>
        <taxon>Eukaryota</taxon>
        <taxon>Metazoa</taxon>
        <taxon>Ecdysozoa</taxon>
        <taxon>Nematoda</taxon>
        <taxon>Chromadorea</taxon>
        <taxon>Rhabditida</taxon>
        <taxon>Spirurina</taxon>
        <taxon>Spiruromorpha</taxon>
        <taxon>Spiruroidea</taxon>
        <taxon>Gongylonematidae</taxon>
        <taxon>Gongylonema</taxon>
    </lineage>
</organism>
<sequence>MKVSSRQKGEARHHEHPVVAKHLQQPNRVRKLKRSLVQLLMVLNRLLLQNQKLPIGDRVQLLTQRNRTASVISRIIRKS</sequence>
<reference evidence="4" key="1">
    <citation type="submission" date="2016-06" db="UniProtKB">
        <authorList>
            <consortium name="WormBaseParasite"/>
        </authorList>
    </citation>
    <scope>IDENTIFICATION</scope>
</reference>
<evidence type="ECO:0000256" key="1">
    <source>
        <dbReference type="SAM" id="MobiDB-lite"/>
    </source>
</evidence>
<evidence type="ECO:0000313" key="2">
    <source>
        <dbReference type="EMBL" id="VDN42495.1"/>
    </source>
</evidence>
<evidence type="ECO:0000313" key="3">
    <source>
        <dbReference type="Proteomes" id="UP000271098"/>
    </source>
</evidence>
<dbReference type="AlphaFoldDB" id="A0A183ET88"/>
<gene>
    <name evidence="2" type="ORF">GPUH_LOCUS24179</name>
</gene>
<keyword evidence="3" id="KW-1185">Reference proteome</keyword>